<feature type="transmembrane region" description="Helical" evidence="1">
    <location>
        <begin position="123"/>
        <end position="142"/>
    </location>
</feature>
<sequence>MFAYGAAAALLISFAGLAVFWRTTRLEGGTAGRVILEPGRLTRTLFIEGRIIGLALYVLLVGAAVFGDSDTVENIAPVFVYVVFWVGMTLVCALIGNLWWVVNPFDTLAALVEGLRGGPRPPAPYRWGRWPAVAALAGFVWLELVPSNRAQPRTLAVAVIAYTVVVLVATARWGRAWLRQGEGFTVFFGVLAHMAPVYADDEGRIRARPPLSGLVGLRPDAATQAVVIIALGSTSFDGLSRSRFWIDLTRNLGSTETALLATAGLVWAISVVTLAFVGAMRITGRLHKRRHPELTAAFVHSLVPIAFAYALAHYFSLLVFEGQSAIALASDPLGRGWDLFGTAGDAVNFTLVSTTTIAYVQASGILAGHVAGVVVAHDRALALFPHREATRSQYPLLAAMVLFTVGGLALLLGA</sequence>
<accession>A0A6J4I9B2</accession>
<proteinExistence type="predicted"/>
<gene>
    <name evidence="2" type="ORF">AVDCRST_MAG10-1910</name>
</gene>
<feature type="transmembrane region" description="Helical" evidence="1">
    <location>
        <begin position="45"/>
        <end position="66"/>
    </location>
</feature>
<feature type="transmembrane region" description="Helical" evidence="1">
    <location>
        <begin position="6"/>
        <end position="24"/>
    </location>
</feature>
<feature type="transmembrane region" description="Helical" evidence="1">
    <location>
        <begin position="154"/>
        <end position="171"/>
    </location>
</feature>
<reference evidence="2" key="1">
    <citation type="submission" date="2020-02" db="EMBL/GenBank/DDBJ databases">
        <authorList>
            <person name="Meier V. D."/>
        </authorList>
    </citation>
    <scope>NUCLEOTIDE SEQUENCE</scope>
    <source>
        <strain evidence="2">AVDCRST_MAG10</strain>
    </source>
</reference>
<feature type="transmembrane region" description="Helical" evidence="1">
    <location>
        <begin position="78"/>
        <end position="102"/>
    </location>
</feature>
<feature type="transmembrane region" description="Helical" evidence="1">
    <location>
        <begin position="357"/>
        <end position="376"/>
    </location>
</feature>
<dbReference type="EMBL" id="CADCTB010000118">
    <property type="protein sequence ID" value="CAA9245002.1"/>
    <property type="molecule type" value="Genomic_DNA"/>
</dbReference>
<feature type="transmembrane region" description="Helical" evidence="1">
    <location>
        <begin position="396"/>
        <end position="413"/>
    </location>
</feature>
<organism evidence="2">
    <name type="scientific">uncultured Acidimicrobiales bacterium</name>
    <dbReference type="NCBI Taxonomy" id="310071"/>
    <lineage>
        <taxon>Bacteria</taxon>
        <taxon>Bacillati</taxon>
        <taxon>Actinomycetota</taxon>
        <taxon>Acidimicrobiia</taxon>
        <taxon>Acidimicrobiales</taxon>
        <taxon>environmental samples</taxon>
    </lineage>
</organism>
<evidence type="ECO:0008006" key="3">
    <source>
        <dbReference type="Google" id="ProtNLM"/>
    </source>
</evidence>
<dbReference type="AlphaFoldDB" id="A0A6J4I9B2"/>
<name>A0A6J4I9B2_9ACTN</name>
<protein>
    <recommendedName>
        <fullName evidence="3">Fenitrothion hydrolase</fullName>
    </recommendedName>
</protein>
<keyword evidence="1" id="KW-0472">Membrane</keyword>
<keyword evidence="1" id="KW-1133">Transmembrane helix</keyword>
<evidence type="ECO:0000256" key="1">
    <source>
        <dbReference type="SAM" id="Phobius"/>
    </source>
</evidence>
<feature type="transmembrane region" description="Helical" evidence="1">
    <location>
        <begin position="258"/>
        <end position="282"/>
    </location>
</feature>
<keyword evidence="1" id="KW-0812">Transmembrane</keyword>
<feature type="transmembrane region" description="Helical" evidence="1">
    <location>
        <begin position="294"/>
        <end position="315"/>
    </location>
</feature>
<evidence type="ECO:0000313" key="2">
    <source>
        <dbReference type="EMBL" id="CAA9245002.1"/>
    </source>
</evidence>